<dbReference type="InterPro" id="IPR005200">
    <property type="entry name" value="Endo-beta-glucanase"/>
</dbReference>
<evidence type="ECO:0000313" key="12">
    <source>
        <dbReference type="Proteomes" id="UP000324575"/>
    </source>
</evidence>
<comment type="caution">
    <text evidence="11">The sequence shown here is derived from an EMBL/GenBank/DDBJ whole genome shotgun (WGS) entry which is preliminary data.</text>
</comment>
<keyword evidence="4" id="KW-0378">Hydrolase</keyword>
<dbReference type="EC" id="3.2.1.39" evidence="3"/>
<evidence type="ECO:0000259" key="10">
    <source>
        <dbReference type="PROSITE" id="PS50022"/>
    </source>
</evidence>
<dbReference type="Proteomes" id="UP000324575">
    <property type="component" value="Unassembled WGS sequence"/>
</dbReference>
<evidence type="ECO:0000256" key="4">
    <source>
        <dbReference type="ARBA" id="ARBA00022801"/>
    </source>
</evidence>
<dbReference type="Gene3D" id="2.70.98.30">
    <property type="entry name" value="Golgi alpha-mannosidase II, domain 4"/>
    <property type="match status" value="1"/>
</dbReference>
<evidence type="ECO:0000256" key="6">
    <source>
        <dbReference type="ARBA" id="ARBA00023295"/>
    </source>
</evidence>
<feature type="domain" description="F5/8 type C" evidence="10">
    <location>
        <begin position="1246"/>
        <end position="1378"/>
    </location>
</feature>
<evidence type="ECO:0000256" key="3">
    <source>
        <dbReference type="ARBA" id="ARBA00012780"/>
    </source>
</evidence>
<gene>
    <name evidence="11" type="ORF">EZS26_001584</name>
</gene>
<name>A0A5M8P1E7_9BACT</name>
<reference evidence="11 12" key="1">
    <citation type="submission" date="2019-03" db="EMBL/GenBank/DDBJ databases">
        <title>Single cell metagenomics reveals metabolic interactions within the superorganism composed of flagellate Streblomastix strix and complex community of Bacteroidetes bacteria on its surface.</title>
        <authorList>
            <person name="Treitli S.C."/>
            <person name="Kolisko M."/>
            <person name="Husnik F."/>
            <person name="Keeling P."/>
            <person name="Hampl V."/>
        </authorList>
    </citation>
    <scope>NUCLEOTIDE SEQUENCE [LARGE SCALE GENOMIC DNA]</scope>
    <source>
        <strain evidence="11">St1</strain>
    </source>
</reference>
<dbReference type="GO" id="GO:0042973">
    <property type="term" value="F:glucan endo-1,3-beta-D-glucosidase activity"/>
    <property type="evidence" value="ECO:0007669"/>
    <property type="project" value="UniProtKB-EC"/>
</dbReference>
<keyword evidence="7" id="KW-0961">Cell wall biogenesis/degradation</keyword>
<evidence type="ECO:0000256" key="7">
    <source>
        <dbReference type="ARBA" id="ARBA00023316"/>
    </source>
</evidence>
<dbReference type="EMBL" id="SNRX01000009">
    <property type="protein sequence ID" value="KAA6302224.1"/>
    <property type="molecule type" value="Genomic_DNA"/>
</dbReference>
<keyword evidence="8" id="KW-0624">Polysaccharide degradation</keyword>
<dbReference type="Pfam" id="PF22633">
    <property type="entry name" value="F5_F8_type_C_2"/>
    <property type="match status" value="1"/>
</dbReference>
<comment type="similarity">
    <text evidence="2">Belongs to the glycosyl hydrolase 81 family.</text>
</comment>
<dbReference type="InterPro" id="IPR008979">
    <property type="entry name" value="Galactose-bd-like_sf"/>
</dbReference>
<dbReference type="GO" id="GO:0071555">
    <property type="term" value="P:cell wall organization"/>
    <property type="evidence" value="ECO:0007669"/>
    <property type="project" value="UniProtKB-KW"/>
</dbReference>
<organism evidence="11 12">
    <name type="scientific">Candidatus Ordinivivax streblomastigis</name>
    <dbReference type="NCBI Taxonomy" id="2540710"/>
    <lineage>
        <taxon>Bacteria</taxon>
        <taxon>Pseudomonadati</taxon>
        <taxon>Bacteroidota</taxon>
        <taxon>Bacteroidia</taxon>
        <taxon>Bacteroidales</taxon>
        <taxon>Candidatus Ordinivivax</taxon>
    </lineage>
</organism>
<feature type="domain" description="F5/8 type C" evidence="10">
    <location>
        <begin position="937"/>
        <end position="1074"/>
    </location>
</feature>
<keyword evidence="6" id="KW-0326">Glycosidase</keyword>
<dbReference type="SUPFAM" id="SSF49785">
    <property type="entry name" value="Galactose-binding domain-like"/>
    <property type="match status" value="2"/>
</dbReference>
<evidence type="ECO:0000313" key="11">
    <source>
        <dbReference type="EMBL" id="KAA6302224.1"/>
    </source>
</evidence>
<dbReference type="Pfam" id="PF00754">
    <property type="entry name" value="F5_F8_type_C"/>
    <property type="match status" value="1"/>
</dbReference>
<evidence type="ECO:0000256" key="9">
    <source>
        <dbReference type="SAM" id="SignalP"/>
    </source>
</evidence>
<feature type="signal peptide" evidence="9">
    <location>
        <begin position="1"/>
        <end position="18"/>
    </location>
</feature>
<dbReference type="PANTHER" id="PTHR31983">
    <property type="entry name" value="ENDO-1,3(4)-BETA-GLUCANASE 1"/>
    <property type="match status" value="1"/>
</dbReference>
<keyword evidence="5" id="KW-0119">Carbohydrate metabolism</keyword>
<evidence type="ECO:0000256" key="5">
    <source>
        <dbReference type="ARBA" id="ARBA00023277"/>
    </source>
</evidence>
<dbReference type="Pfam" id="PF17652">
    <property type="entry name" value="Glyco_hydro81C"/>
    <property type="match status" value="1"/>
</dbReference>
<protein>
    <recommendedName>
        <fullName evidence="3">glucan endo-1,3-beta-D-glucosidase</fullName>
        <ecNumber evidence="3">3.2.1.39</ecNumber>
    </recommendedName>
</protein>
<dbReference type="GO" id="GO:0000272">
    <property type="term" value="P:polysaccharide catabolic process"/>
    <property type="evidence" value="ECO:0007669"/>
    <property type="project" value="UniProtKB-KW"/>
</dbReference>
<dbReference type="PROSITE" id="PS50022">
    <property type="entry name" value="FA58C_3"/>
    <property type="match status" value="2"/>
</dbReference>
<dbReference type="PROSITE" id="PS52008">
    <property type="entry name" value="GH81"/>
    <property type="match status" value="1"/>
</dbReference>
<accession>A0A5M8P1E7</accession>
<dbReference type="PANTHER" id="PTHR31983:SF0">
    <property type="entry name" value="GLUCAN ENDO-1,3-BETA-D-GLUCOSIDASE 2"/>
    <property type="match status" value="1"/>
</dbReference>
<sequence>MKQRILLFLLAWAFSLSAQRPVVVGKGSYAEYTPLYKSRTDEHFGDQSRLMETRKLYITEQNAGLPIPTNDWWTDLLTNTYSGNLWAYPQMVKAEEYGVSIAFPKDWEATGHEMKWQSHIEILGKKFKPVSADANRWHDWGFDFLMKDQTKEMRVTLAHGIPFTWLEFKNIELQIRAQNVKYYASDDVAIQLPYTGNALALQIGNDVYGLYVPDGTVFRENDGLLDITFASTQQYLAVGVLPSRNDLETFAEYAYVVPRQTTVTWNYDETKGEVSTQWKITTENLKGGTQNKVLQGFIPHHYKNSTLNFSFLPYEYATPRGKMKLSAGNHFSIAYKFNGMLPYFAAPKENIALKNPYQKERMKQMISDYADAGSFGADTYWGGKGLTQMALYMTFAYESGEMELFEKCKNRLKTNLVNWLTYQPGENSFFFARYNRWGAMVGYDTSYDSDTFNDHHFHYGYFTYASALLSLFDEDFRTNYGEMIGLIAKDYANWDKTDQHFPFFRTLDPWAGHSYAGGLGNNGNGQESTSEAMQGWGGLYLLGMATGNKAMRDAGIFGWTLEARGTAEYWFDRGRENIDYTRYKNPYSSNLTSQGVGWWTWFSGDPVWMHSIQWMPISPCLKYLYEDLNFARWDYTQMWTKKEIGDWTTLNGLESSLSYDSGVGNVVLTYLQVFDPDSAASVFDAAWNAQMPIAKNTDTGGITYFVTHSHRTYGDICWDIHGDIPTTTVYKHPLTEKLTYVIYNPESTEKTVHFYQNGNVLQEITVPPIKMTVYSDAPTASSVKIQKPASVVVEPGKTLSLQAHLYDQYGVRMNSTLTWIANSGGQISPEGIFTAGTNKGTDVTVTAQNGTLFDVIVLKINDKPVLSSAQIFPRQDYLEVGKTLEYRMEMTDQYDEPYLADVNWEIEKNGQIVKNTSFFDLQEIGIYTIRAKLNDKEYSTSVYLTPLFANIALNKTATSSSEENAGTLTKHATDGDVTTRWGSEHSDPQWIYVDLGSVSYVSAVSILWETAYSSLYDIQISDNKTNWETVQSISCGGGRETTEINRSTRYVRIYGRQRATAYGHSLYELEVYGISPVGTEPVLFGLDMQPRTGFLKEGESIQLAVSGYDQFGQPMVVSPQYRVISGEGSISSSGIFKPSKYGRVVVEAFVNNQTVRADFMVEESLKLQALEISPKKVQLITGVSQRFTCKAKDQFGASFPSESLTYRAVGEHVVMNGSVFSANTPGDYFVIAGSGSVQDTAIVQVAEITAVNLAFMKPVAASSYENAGTVPQNINDGDKTTRWGSNFSDPQTIEIDLLADYKINQIKIFWEAAYATAYSVEVSLNEENWITVYNEANGKGGEKFITFESIPVRYVRVTCLKRFMQYGSSIYELEVYGTEYLGGSDTPLQMVRSEEAIQIQLLGRHLSVAGEPLQTVSIYDISGRRLAKADLNGTNHWEQNISSADGIILVAVRTTDGKRRICKFYLR</sequence>
<evidence type="ECO:0000256" key="8">
    <source>
        <dbReference type="ARBA" id="ARBA00023326"/>
    </source>
</evidence>
<proteinExistence type="inferred from homology"/>
<dbReference type="GO" id="GO:0052861">
    <property type="term" value="F:endo-1,3(4)-beta-glucanase activity"/>
    <property type="evidence" value="ECO:0007669"/>
    <property type="project" value="InterPro"/>
</dbReference>
<evidence type="ECO:0000256" key="2">
    <source>
        <dbReference type="ARBA" id="ARBA00010730"/>
    </source>
</evidence>
<dbReference type="InterPro" id="IPR040720">
    <property type="entry name" value="GH81_C"/>
</dbReference>
<dbReference type="Gene3D" id="2.60.120.260">
    <property type="entry name" value="Galactose-binding domain-like"/>
    <property type="match status" value="2"/>
</dbReference>
<dbReference type="InterPro" id="IPR000421">
    <property type="entry name" value="FA58C"/>
</dbReference>
<keyword evidence="9" id="KW-0732">Signal</keyword>
<feature type="chain" id="PRO_5024380017" description="glucan endo-1,3-beta-D-glucosidase" evidence="9">
    <location>
        <begin position="19"/>
        <end position="1467"/>
    </location>
</feature>
<comment type="catalytic activity">
    <reaction evidence="1">
        <text>Hydrolysis of (1-&gt;3)-beta-D-glucosidic linkages in (1-&gt;3)-beta-D-glucans.</text>
        <dbReference type="EC" id="3.2.1.39"/>
    </reaction>
</comment>
<evidence type="ECO:0000256" key="1">
    <source>
        <dbReference type="ARBA" id="ARBA00000382"/>
    </source>
</evidence>